<dbReference type="EMBL" id="JELY01002297">
    <property type="protein sequence ID" value="KYF53041.1"/>
    <property type="molecule type" value="Genomic_DNA"/>
</dbReference>
<dbReference type="PROSITE" id="PS51257">
    <property type="entry name" value="PROKAR_LIPOPROTEIN"/>
    <property type="match status" value="1"/>
</dbReference>
<name>A0A150PBP8_SORCE</name>
<reference evidence="1 2" key="1">
    <citation type="submission" date="2014-02" db="EMBL/GenBank/DDBJ databases">
        <title>The small core and large imbalanced accessory genome model reveals a collaborative survival strategy of Sorangium cellulosum strains in nature.</title>
        <authorList>
            <person name="Han K."/>
            <person name="Peng R."/>
            <person name="Blom J."/>
            <person name="Li Y.-Z."/>
        </authorList>
    </citation>
    <scope>NUCLEOTIDE SEQUENCE [LARGE SCALE GENOMIC DNA]</scope>
    <source>
        <strain evidence="1 2">So0157-25</strain>
    </source>
</reference>
<proteinExistence type="predicted"/>
<evidence type="ECO:0000313" key="1">
    <source>
        <dbReference type="EMBL" id="KYF53041.1"/>
    </source>
</evidence>
<gene>
    <name evidence="1" type="ORF">BE08_37415</name>
</gene>
<organism evidence="1 2">
    <name type="scientific">Sorangium cellulosum</name>
    <name type="common">Polyangium cellulosum</name>
    <dbReference type="NCBI Taxonomy" id="56"/>
    <lineage>
        <taxon>Bacteria</taxon>
        <taxon>Pseudomonadati</taxon>
        <taxon>Myxococcota</taxon>
        <taxon>Polyangia</taxon>
        <taxon>Polyangiales</taxon>
        <taxon>Polyangiaceae</taxon>
        <taxon>Sorangium</taxon>
    </lineage>
</organism>
<comment type="caution">
    <text evidence="1">The sequence shown here is derived from an EMBL/GenBank/DDBJ whole genome shotgun (WGS) entry which is preliminary data.</text>
</comment>
<protein>
    <submittedName>
        <fullName evidence="1">Uncharacterized protein</fullName>
    </submittedName>
</protein>
<sequence length="123" mass="13224">MILFSKTDLPLTLLGAAAVLGGCVGAAPLEGDDEQETQAEVAEAADLESAGSIDPDAEEAVGTARQALETTWTCWYRLSNGISMSIRTVTIWWGHTRADAEWACNNWSATCRDTGNCWSSQVR</sequence>
<evidence type="ECO:0000313" key="2">
    <source>
        <dbReference type="Proteomes" id="UP000075420"/>
    </source>
</evidence>
<dbReference type="AlphaFoldDB" id="A0A150PBP8"/>
<accession>A0A150PBP8</accession>
<dbReference type="Proteomes" id="UP000075420">
    <property type="component" value="Unassembled WGS sequence"/>
</dbReference>